<dbReference type="AlphaFoldDB" id="A0A147KLI4"/>
<evidence type="ECO:0000313" key="3">
    <source>
        <dbReference type="Proteomes" id="UP000074382"/>
    </source>
</evidence>
<sequence>MFAKIRITAKTLILSLGTAGLCVLGGGVAFAAAPAVGLTGIGFSLPGEQPAAEPLPSGRTAERAPITGTSDSPAVSGDLAVLPKGPDTVQELVDELDRQTMRDGGDLGLLLDGTAGVAPDVVPQRGVADPTEQLGLSTEGLLGKGLLGNGLPL</sequence>
<evidence type="ECO:0000313" key="2">
    <source>
        <dbReference type="EMBL" id="KUP98113.1"/>
    </source>
</evidence>
<proteinExistence type="predicted"/>
<keyword evidence="3" id="KW-1185">Reference proteome</keyword>
<feature type="region of interest" description="Disordered" evidence="1">
    <location>
        <begin position="49"/>
        <end position="81"/>
    </location>
</feature>
<dbReference type="EMBL" id="LGEM01000015">
    <property type="protein sequence ID" value="KUP98113.1"/>
    <property type="molecule type" value="Genomic_DNA"/>
</dbReference>
<reference evidence="3" key="1">
    <citation type="journal article" date="2017" name="Acta Aliment.">
        <title>Plant polysaccharide degrading enzyme system of Thermpbifida cellulosilytica TB100 revealed by de novo genome project data.</title>
        <authorList>
            <person name="Toth A."/>
            <person name="Baka E."/>
            <person name="Luzics S."/>
            <person name="Bata-Vidacs I."/>
            <person name="Nagy I."/>
            <person name="Balint B."/>
            <person name="Herceg R."/>
            <person name="Olasz F."/>
            <person name="Wilk T."/>
            <person name="Nagy T."/>
            <person name="Kriszt B."/>
            <person name="Nagy I."/>
            <person name="Kukolya J."/>
        </authorList>
    </citation>
    <scope>NUCLEOTIDE SEQUENCE [LARGE SCALE GENOMIC DNA]</scope>
    <source>
        <strain evidence="3">TB100</strain>
    </source>
</reference>
<name>A0A147KLI4_THECS</name>
<dbReference type="Proteomes" id="UP000074382">
    <property type="component" value="Unassembled WGS sequence"/>
</dbReference>
<comment type="caution">
    <text evidence="2">The sequence shown here is derived from an EMBL/GenBank/DDBJ whole genome shotgun (WGS) entry which is preliminary data.</text>
</comment>
<accession>A0A147KLI4</accession>
<protein>
    <submittedName>
        <fullName evidence="2">Uncharacterized protein</fullName>
    </submittedName>
</protein>
<dbReference type="RefSeq" id="WP_068756025.1">
    <property type="nucleotide sequence ID" value="NZ_KQ950182.1"/>
</dbReference>
<organism evidence="2 3">
    <name type="scientific">Thermobifida cellulosilytica TB100</name>
    <dbReference type="NCBI Taxonomy" id="665004"/>
    <lineage>
        <taxon>Bacteria</taxon>
        <taxon>Bacillati</taxon>
        <taxon>Actinomycetota</taxon>
        <taxon>Actinomycetes</taxon>
        <taxon>Streptosporangiales</taxon>
        <taxon>Nocardiopsidaceae</taxon>
        <taxon>Thermobifida</taxon>
    </lineage>
</organism>
<dbReference type="PATRIC" id="fig|665004.4.peg.2238"/>
<gene>
    <name evidence="2" type="ORF">AC529_02925</name>
</gene>
<evidence type="ECO:0000256" key="1">
    <source>
        <dbReference type="SAM" id="MobiDB-lite"/>
    </source>
</evidence>